<keyword evidence="1" id="KW-0732">Signal</keyword>
<organism evidence="2 3">
    <name type="scientific">Candidatus Eubacterium faecipullorum</name>
    <dbReference type="NCBI Taxonomy" id="2838571"/>
    <lineage>
        <taxon>Bacteria</taxon>
        <taxon>Bacillati</taxon>
        <taxon>Bacillota</taxon>
        <taxon>Clostridia</taxon>
        <taxon>Eubacteriales</taxon>
        <taxon>Eubacteriaceae</taxon>
        <taxon>Eubacterium</taxon>
    </lineage>
</organism>
<reference evidence="2" key="1">
    <citation type="journal article" date="2021" name="PeerJ">
        <title>Extensive microbial diversity within the chicken gut microbiome revealed by metagenomics and culture.</title>
        <authorList>
            <person name="Gilroy R."/>
            <person name="Ravi A."/>
            <person name="Getino M."/>
            <person name="Pursley I."/>
            <person name="Horton D.L."/>
            <person name="Alikhan N.F."/>
            <person name="Baker D."/>
            <person name="Gharbi K."/>
            <person name="Hall N."/>
            <person name="Watson M."/>
            <person name="Adriaenssens E.M."/>
            <person name="Foster-Nyarko E."/>
            <person name="Jarju S."/>
            <person name="Secka A."/>
            <person name="Antonio M."/>
            <person name="Oren A."/>
            <person name="Chaudhuri R.R."/>
            <person name="La Ragione R."/>
            <person name="Hildebrand F."/>
            <person name="Pallen M.J."/>
        </authorList>
    </citation>
    <scope>NUCLEOTIDE SEQUENCE</scope>
    <source>
        <strain evidence="2">421</strain>
    </source>
</reference>
<dbReference type="AlphaFoldDB" id="A0A9D1RGZ8"/>
<protein>
    <submittedName>
        <fullName evidence="2">Uncharacterized protein</fullName>
    </submittedName>
</protein>
<accession>A0A9D1RGZ8</accession>
<reference evidence="2" key="2">
    <citation type="submission" date="2021-04" db="EMBL/GenBank/DDBJ databases">
        <authorList>
            <person name="Gilroy R."/>
        </authorList>
    </citation>
    <scope>NUCLEOTIDE SEQUENCE</scope>
    <source>
        <strain evidence="2">421</strain>
    </source>
</reference>
<feature type="signal peptide" evidence="1">
    <location>
        <begin position="1"/>
        <end position="22"/>
    </location>
</feature>
<proteinExistence type="predicted"/>
<evidence type="ECO:0000256" key="1">
    <source>
        <dbReference type="SAM" id="SignalP"/>
    </source>
</evidence>
<gene>
    <name evidence="2" type="ORF">IAA48_08155</name>
</gene>
<comment type="caution">
    <text evidence="2">The sequence shown here is derived from an EMBL/GenBank/DDBJ whole genome shotgun (WGS) entry which is preliminary data.</text>
</comment>
<evidence type="ECO:0000313" key="2">
    <source>
        <dbReference type="EMBL" id="HIW86452.1"/>
    </source>
</evidence>
<dbReference type="PROSITE" id="PS51257">
    <property type="entry name" value="PROKAR_LIPOPROTEIN"/>
    <property type="match status" value="1"/>
</dbReference>
<evidence type="ECO:0000313" key="3">
    <source>
        <dbReference type="Proteomes" id="UP000824205"/>
    </source>
</evidence>
<dbReference type="EMBL" id="DXGE01000034">
    <property type="protein sequence ID" value="HIW86452.1"/>
    <property type="molecule type" value="Genomic_DNA"/>
</dbReference>
<sequence>MKKTIKAILCVVLVAAFVLSLAGCAKLKYITDGTITAIKEVQDGTWNQTDETEETGETTITPFVADTYGGIEFQTEEDVINYYVECYNNTKSQTANYIDADGNTVTYYALLGEEALEIEQVLIEGSSNSLIDNLVPTIVGGLFSKSTYGLPPCNNRDPLLDNTNQDASNPGQFDFRTSYFTPEDSQACNVTDNGDGTITIMIQPKAGQMSMRGEDSQGRFFEVLGDIGATVDSISQLSWSTGTTEENCLVNYEGGTGTITIDTATNTIVEADYHMAVNVEVNHADVMGVIKDKSASVAISYDMHYPASDEYLMEARSITRA</sequence>
<dbReference type="Proteomes" id="UP000824205">
    <property type="component" value="Unassembled WGS sequence"/>
</dbReference>
<feature type="chain" id="PRO_5038646708" evidence="1">
    <location>
        <begin position="23"/>
        <end position="321"/>
    </location>
</feature>
<name>A0A9D1RGZ8_9FIRM</name>